<evidence type="ECO:0000256" key="1">
    <source>
        <dbReference type="SAM" id="MobiDB-lite"/>
    </source>
</evidence>
<evidence type="ECO:0000313" key="4">
    <source>
        <dbReference type="Proteomes" id="UP000639643"/>
    </source>
</evidence>
<feature type="domain" description="Heterokaryon incompatibility" evidence="2">
    <location>
        <begin position="24"/>
        <end position="148"/>
    </location>
</feature>
<keyword evidence="4" id="KW-1185">Reference proteome</keyword>
<dbReference type="OrthoDB" id="4844140at2759"/>
<proteinExistence type="predicted"/>
<protein>
    <submittedName>
        <fullName evidence="3">Ankyrin repeat-containing protein</fullName>
    </submittedName>
</protein>
<comment type="caution">
    <text evidence="3">The sequence shown here is derived from an EMBL/GenBank/DDBJ whole genome shotgun (WGS) entry which is preliminary data.</text>
</comment>
<dbReference type="Proteomes" id="UP000639643">
    <property type="component" value="Unassembled WGS sequence"/>
</dbReference>
<organism evidence="3 4">
    <name type="scientific">Colletotrichum musicola</name>
    <dbReference type="NCBI Taxonomy" id="2175873"/>
    <lineage>
        <taxon>Eukaryota</taxon>
        <taxon>Fungi</taxon>
        <taxon>Dikarya</taxon>
        <taxon>Ascomycota</taxon>
        <taxon>Pezizomycotina</taxon>
        <taxon>Sordariomycetes</taxon>
        <taxon>Hypocreomycetidae</taxon>
        <taxon>Glomerellales</taxon>
        <taxon>Glomerellaceae</taxon>
        <taxon>Colletotrichum</taxon>
        <taxon>Colletotrichum orchidearum species complex</taxon>
    </lineage>
</organism>
<sequence length="483" mass="54357">MFFITTDTIKLVRHELPLEDAPPYAVLSHTWGYNEIKYQDLAGGKGLPTHKEGHKKLVQACRLAREQGLEYLWCNTYCTDFIDPKEVGQSINSSFQLFRSSTICIAHLVDVDTPSSNAIDSAGQVVTSGLPERLWHSRWFTRSWTLQELITPPRLVFYSRDWKYIGERSELRSLLYDITSIDPYILAGGDLSRIPIARKMFWAANRNATSLEDVAYALHGLFGVHRTPLYGESLEEAFCKLQEEIAKKTEDPSLLAWRDDWLEKYSTWDKCKDILRSPQLRGLLAKSPAYFSHCGRLFPPLGTRIQDEGSRQDQEDSRDTNLDDWDVSRVASFGSSTTLVGSSASAAVNSGLATAVTFFLDAETVYPLLEAVVQKPNIGVNRLRRNLVRLLRELGLELMLEASTKNESLAAVFLRQHRIAIASAVTMRAAEKYLESVPLVSKEDVLSEAPGTSAHEVQGAERDEAFAWHEDDEDSGQRGPVRK</sequence>
<accession>A0A8H6KX26</accession>
<dbReference type="PANTHER" id="PTHR10622:SF10">
    <property type="entry name" value="HET DOMAIN-CONTAINING PROTEIN"/>
    <property type="match status" value="1"/>
</dbReference>
<dbReference type="EMBL" id="WIGM01000122">
    <property type="protein sequence ID" value="KAF6838836.1"/>
    <property type="molecule type" value="Genomic_DNA"/>
</dbReference>
<name>A0A8H6KX26_9PEZI</name>
<reference evidence="3" key="1">
    <citation type="journal article" date="2020" name="Phytopathology">
        <title>Genome Sequence Resources of Colletotrichum truncatum, C. plurivorum, C. musicola, and C. sojae: Four Species Pathogenic to Soybean (Glycine max).</title>
        <authorList>
            <person name="Rogerio F."/>
            <person name="Boufleur T.R."/>
            <person name="Ciampi-Guillardi M."/>
            <person name="Sukno S.A."/>
            <person name="Thon M.R."/>
            <person name="Massola Junior N.S."/>
            <person name="Baroncelli R."/>
        </authorList>
    </citation>
    <scope>NUCLEOTIDE SEQUENCE</scope>
    <source>
        <strain evidence="3">LFN0074</strain>
    </source>
</reference>
<feature type="compositionally biased region" description="Basic and acidic residues" evidence="1">
    <location>
        <begin position="458"/>
        <end position="469"/>
    </location>
</feature>
<gene>
    <name evidence="3" type="ORF">CMUS01_04493</name>
</gene>
<evidence type="ECO:0000259" key="2">
    <source>
        <dbReference type="Pfam" id="PF06985"/>
    </source>
</evidence>
<feature type="region of interest" description="Disordered" evidence="1">
    <location>
        <begin position="447"/>
        <end position="483"/>
    </location>
</feature>
<dbReference type="PANTHER" id="PTHR10622">
    <property type="entry name" value="HET DOMAIN-CONTAINING PROTEIN"/>
    <property type="match status" value="1"/>
</dbReference>
<dbReference type="AlphaFoldDB" id="A0A8H6KX26"/>
<dbReference type="Pfam" id="PF06985">
    <property type="entry name" value="HET"/>
    <property type="match status" value="1"/>
</dbReference>
<dbReference type="InterPro" id="IPR010730">
    <property type="entry name" value="HET"/>
</dbReference>
<evidence type="ECO:0000313" key="3">
    <source>
        <dbReference type="EMBL" id="KAF6838836.1"/>
    </source>
</evidence>